<evidence type="ECO:0000313" key="5">
    <source>
        <dbReference type="EMBL" id="AKS42807.1"/>
    </source>
</evidence>
<dbReference type="GO" id="GO:0016020">
    <property type="term" value="C:membrane"/>
    <property type="evidence" value="ECO:0007669"/>
    <property type="project" value="InterPro"/>
</dbReference>
<evidence type="ECO:0000259" key="4">
    <source>
        <dbReference type="Pfam" id="PF03160"/>
    </source>
</evidence>
<dbReference type="InterPro" id="IPR026919">
    <property type="entry name" value="ADGRV1"/>
</dbReference>
<dbReference type="OrthoDB" id="5762010at2"/>
<gene>
    <name evidence="5" type="ORF">WM2015_2445</name>
</gene>
<evidence type="ECO:0000256" key="2">
    <source>
        <dbReference type="ARBA" id="ARBA00022737"/>
    </source>
</evidence>
<name>A0A0K0XYV3_9GAMM</name>
<dbReference type="GO" id="GO:0004930">
    <property type="term" value="F:G protein-coupled receptor activity"/>
    <property type="evidence" value="ECO:0007669"/>
    <property type="project" value="InterPro"/>
</dbReference>
<evidence type="ECO:0000256" key="1">
    <source>
        <dbReference type="ARBA" id="ARBA00022729"/>
    </source>
</evidence>
<dbReference type="InterPro" id="IPR011050">
    <property type="entry name" value="Pectin_lyase_fold/virulence"/>
</dbReference>
<keyword evidence="3" id="KW-0106">Calcium</keyword>
<reference evidence="5 6" key="1">
    <citation type="submission" date="2015-07" db="EMBL/GenBank/DDBJ databases">
        <authorList>
            <person name="Noorani M."/>
        </authorList>
    </citation>
    <scope>NUCLEOTIDE SEQUENCE [LARGE SCALE GENOMIC DNA]</scope>
    <source>
        <strain evidence="5 6">KCTC 42284</strain>
    </source>
</reference>
<feature type="domain" description="Calx-beta" evidence="4">
    <location>
        <begin position="528"/>
        <end position="644"/>
    </location>
</feature>
<dbReference type="Gene3D" id="2.60.40.2030">
    <property type="match status" value="3"/>
</dbReference>
<dbReference type="InterPro" id="IPR012334">
    <property type="entry name" value="Pectin_lyas_fold"/>
</dbReference>
<dbReference type="PANTHER" id="PTHR46682:SF1">
    <property type="entry name" value="ADHESION G-PROTEIN COUPLED RECEPTOR V1"/>
    <property type="match status" value="1"/>
</dbReference>
<dbReference type="AlphaFoldDB" id="A0A0K0XYV3"/>
<keyword evidence="2" id="KW-0677">Repeat</keyword>
<dbReference type="EMBL" id="CP012154">
    <property type="protein sequence ID" value="AKS42807.1"/>
    <property type="molecule type" value="Genomic_DNA"/>
</dbReference>
<sequence length="904" mass="93820">MNVRVPVRAGLAPAARLSIVLLLLVTGSVRAADIVVNTERDDLPPLSDGLCSLAEAIENSRGNRPFVDCEGGSGGVDRILIEPGLGPIELESTLVLRNGVQIIGPADRQLIRPAPGMTDNLFRFDLNSLSDNGEYLFENLILADARPSFPPPSGGPCNNGGGALCIKQDSFGPRALEVVARNSIFTENQALNDNPGFVLEGGGAIHCVGPLVTLKIEDSLFTGNVSVGDNGGGALFSSGCDVIVRRSSFEQNSAGLGGAGGAIHVRQANLLIFDSLFDPTLGAEAVRLQASNDGHLFVLDNSMILDTQGNGLRLVGPVVGSITNSTIARNSAAGLRFDGAAGNGASLSIVSSTVADNLGSAGTGGMVLIDAQTSIDNSSIIGNETQLGAAQAASGIEIEGGNLSLRNTVLSNLAAGEGNLWRRNAALVNLRHSLLSPPDTVGEINGANENNVFVSLPFGPLADLGCRRPVGFPANPAPGCVLMRPHGPFQTPIIDVASPLGNSDQRGQGFARVVGGGQDIGAYELQDPLVEFEPAAVVLAEGTGGFRTFAFTVRRLGPTDGTTQAQWEVFGHGAAPVDAADFDDSVLPSGTVFFDIGERERTVDIDVFGDGNAEADEGFRVVLQGITGGQPGLVNEAFATVLNDDALFPVPTLSIVPIGSDGAEGDLFVSPFRFLVTRTQDTEGFCSYRLSITGTGLDPIEAEDLGGEWTLGTTGPTYQMGPGEVSNEIEILIAGDSEAEGDEQFLVELVEVVGCFVNQNAASAPGIVRNDDSLFSLQSISPIQDEGDAGSTDFEFRIERSGFVDKAASVSWSVLGAGSAPADAADFAGAMLPQGQLVMGPGVVSLPVLIRVAGDTEAESDEDFAIQLESPRSGGSIDPLADFRIGTILNDDAFVDAIFADRFD</sequence>
<dbReference type="Pfam" id="PF03160">
    <property type="entry name" value="Calx-beta"/>
    <property type="match status" value="3"/>
</dbReference>
<proteinExistence type="predicted"/>
<evidence type="ECO:0000313" key="6">
    <source>
        <dbReference type="Proteomes" id="UP000066624"/>
    </source>
</evidence>
<keyword evidence="1" id="KW-0732">Signal</keyword>
<protein>
    <recommendedName>
        <fullName evidence="4">Calx-beta domain-containing protein</fullName>
    </recommendedName>
</protein>
<dbReference type="InterPro" id="IPR003644">
    <property type="entry name" value="Calx_beta"/>
</dbReference>
<accession>A0A0K0XYV3</accession>
<dbReference type="RefSeq" id="WP_049726337.1">
    <property type="nucleotide sequence ID" value="NZ_CP012154.1"/>
</dbReference>
<dbReference type="Gene3D" id="2.160.20.10">
    <property type="entry name" value="Single-stranded right-handed beta-helix, Pectin lyase-like"/>
    <property type="match status" value="1"/>
</dbReference>
<dbReference type="SUPFAM" id="SSF51126">
    <property type="entry name" value="Pectin lyase-like"/>
    <property type="match status" value="1"/>
</dbReference>
<organism evidence="5 6">
    <name type="scientific">Wenzhouxiangella marina</name>
    <dbReference type="NCBI Taxonomy" id="1579979"/>
    <lineage>
        <taxon>Bacteria</taxon>
        <taxon>Pseudomonadati</taxon>
        <taxon>Pseudomonadota</taxon>
        <taxon>Gammaproteobacteria</taxon>
        <taxon>Chromatiales</taxon>
        <taxon>Wenzhouxiangellaceae</taxon>
        <taxon>Wenzhouxiangella</taxon>
    </lineage>
</organism>
<dbReference type="Proteomes" id="UP000066624">
    <property type="component" value="Chromosome"/>
</dbReference>
<feature type="domain" description="Calx-beta" evidence="4">
    <location>
        <begin position="792"/>
        <end position="875"/>
    </location>
</feature>
<keyword evidence="6" id="KW-1185">Reference proteome</keyword>
<feature type="domain" description="Calx-beta" evidence="4">
    <location>
        <begin position="721"/>
        <end position="751"/>
    </location>
</feature>
<dbReference type="SUPFAM" id="SSF141072">
    <property type="entry name" value="CalX-like"/>
    <property type="match status" value="3"/>
</dbReference>
<dbReference type="STRING" id="1579979.WM2015_2445"/>
<dbReference type="InterPro" id="IPR038081">
    <property type="entry name" value="CalX-like_sf"/>
</dbReference>
<evidence type="ECO:0000256" key="3">
    <source>
        <dbReference type="ARBA" id="ARBA00022837"/>
    </source>
</evidence>
<dbReference type="PANTHER" id="PTHR46682">
    <property type="entry name" value="ADHESION G-PROTEIN COUPLED RECEPTOR V1"/>
    <property type="match status" value="1"/>
</dbReference>
<dbReference type="KEGG" id="wma:WM2015_2445"/>